<dbReference type="CDD" id="cd09871">
    <property type="entry name" value="PIN_MtVapC28-VapC30-like"/>
    <property type="match status" value="1"/>
</dbReference>
<dbReference type="Pfam" id="PF01850">
    <property type="entry name" value="PIN"/>
    <property type="match status" value="1"/>
</dbReference>
<feature type="binding site" evidence="8">
    <location>
        <position position="4"/>
    </location>
    <ligand>
        <name>Mg(2+)</name>
        <dbReference type="ChEBI" id="CHEBI:18420"/>
    </ligand>
</feature>
<dbReference type="InterPro" id="IPR050556">
    <property type="entry name" value="Type_II_TA_system_RNase"/>
</dbReference>
<dbReference type="RefSeq" id="WP_172991199.1">
    <property type="nucleotide sequence ID" value="NZ_CP054038.1"/>
</dbReference>
<comment type="function">
    <text evidence="8">Toxic component of a toxin-antitoxin (TA) system. An RNase.</text>
</comment>
<evidence type="ECO:0000256" key="3">
    <source>
        <dbReference type="ARBA" id="ARBA00022722"/>
    </source>
</evidence>
<keyword evidence="2 8" id="KW-1277">Toxin-antitoxin system</keyword>
<evidence type="ECO:0000256" key="4">
    <source>
        <dbReference type="ARBA" id="ARBA00022723"/>
    </source>
</evidence>
<dbReference type="InterPro" id="IPR002716">
    <property type="entry name" value="PIN_dom"/>
</dbReference>
<evidence type="ECO:0000259" key="9">
    <source>
        <dbReference type="Pfam" id="PF01850"/>
    </source>
</evidence>
<name>A0A7D4PX63_9MICO</name>
<keyword evidence="6 8" id="KW-0460">Magnesium</keyword>
<feature type="domain" description="PIN" evidence="9">
    <location>
        <begin position="1"/>
        <end position="124"/>
    </location>
</feature>
<dbReference type="AlphaFoldDB" id="A0A7D4PX63"/>
<evidence type="ECO:0000313" key="10">
    <source>
        <dbReference type="EMBL" id="QKJ20774.1"/>
    </source>
</evidence>
<dbReference type="PANTHER" id="PTHR33653:SF1">
    <property type="entry name" value="RIBONUCLEASE VAPC2"/>
    <property type="match status" value="1"/>
</dbReference>
<dbReference type="GO" id="GO:0016787">
    <property type="term" value="F:hydrolase activity"/>
    <property type="evidence" value="ECO:0007669"/>
    <property type="project" value="UniProtKB-KW"/>
</dbReference>
<dbReference type="GO" id="GO:0004540">
    <property type="term" value="F:RNA nuclease activity"/>
    <property type="evidence" value="ECO:0007669"/>
    <property type="project" value="InterPro"/>
</dbReference>
<dbReference type="EC" id="3.1.-.-" evidence="8"/>
<dbReference type="Gene3D" id="3.40.50.1010">
    <property type="entry name" value="5'-nuclease"/>
    <property type="match status" value="1"/>
</dbReference>
<keyword evidence="4 8" id="KW-0479">Metal-binding</keyword>
<dbReference type="InterPro" id="IPR029060">
    <property type="entry name" value="PIN-like_dom_sf"/>
</dbReference>
<evidence type="ECO:0000256" key="2">
    <source>
        <dbReference type="ARBA" id="ARBA00022649"/>
    </source>
</evidence>
<keyword evidence="5 8" id="KW-0378">Hydrolase</keyword>
<dbReference type="HAMAP" id="MF_00265">
    <property type="entry name" value="VapC_Nob1"/>
    <property type="match status" value="1"/>
</dbReference>
<evidence type="ECO:0000256" key="8">
    <source>
        <dbReference type="HAMAP-Rule" id="MF_00265"/>
    </source>
</evidence>
<dbReference type="SUPFAM" id="SSF88723">
    <property type="entry name" value="PIN domain-like"/>
    <property type="match status" value="1"/>
</dbReference>
<feature type="binding site" evidence="8">
    <location>
        <position position="99"/>
    </location>
    <ligand>
        <name>Mg(2+)</name>
        <dbReference type="ChEBI" id="CHEBI:18420"/>
    </ligand>
</feature>
<evidence type="ECO:0000313" key="11">
    <source>
        <dbReference type="Proteomes" id="UP000502498"/>
    </source>
</evidence>
<comment type="cofactor">
    <cofactor evidence="1 8">
        <name>Mg(2+)</name>
        <dbReference type="ChEBI" id="CHEBI:18420"/>
    </cofactor>
</comment>
<evidence type="ECO:0000256" key="1">
    <source>
        <dbReference type="ARBA" id="ARBA00001946"/>
    </source>
</evidence>
<dbReference type="PANTHER" id="PTHR33653">
    <property type="entry name" value="RIBONUCLEASE VAPC2"/>
    <property type="match status" value="1"/>
</dbReference>
<proteinExistence type="inferred from homology"/>
<accession>A0A7D4PX63</accession>
<dbReference type="InterPro" id="IPR022907">
    <property type="entry name" value="VapC_family"/>
</dbReference>
<comment type="similarity">
    <text evidence="7 8">Belongs to the PINc/VapC protein family.</text>
</comment>
<protein>
    <recommendedName>
        <fullName evidence="8">Ribonuclease VapC</fullName>
        <shortName evidence="8">RNase VapC</shortName>
        <ecNumber evidence="8">3.1.-.-</ecNumber>
    </recommendedName>
    <alternativeName>
        <fullName evidence="8">Toxin VapC</fullName>
    </alternativeName>
</protein>
<dbReference type="GO" id="GO:0090729">
    <property type="term" value="F:toxin activity"/>
    <property type="evidence" value="ECO:0007669"/>
    <property type="project" value="UniProtKB-KW"/>
</dbReference>
<dbReference type="Proteomes" id="UP000502498">
    <property type="component" value="Chromosome"/>
</dbReference>
<evidence type="ECO:0000256" key="6">
    <source>
        <dbReference type="ARBA" id="ARBA00022842"/>
    </source>
</evidence>
<keyword evidence="8" id="KW-0800">Toxin</keyword>
<dbReference type="GO" id="GO:0000287">
    <property type="term" value="F:magnesium ion binding"/>
    <property type="evidence" value="ECO:0007669"/>
    <property type="project" value="UniProtKB-UniRule"/>
</dbReference>
<evidence type="ECO:0000256" key="5">
    <source>
        <dbReference type="ARBA" id="ARBA00022801"/>
    </source>
</evidence>
<organism evidence="10 11">
    <name type="scientific">Microbacterium hominis</name>
    <dbReference type="NCBI Taxonomy" id="162426"/>
    <lineage>
        <taxon>Bacteria</taxon>
        <taxon>Bacillati</taxon>
        <taxon>Actinomycetota</taxon>
        <taxon>Actinomycetes</taxon>
        <taxon>Micrococcales</taxon>
        <taxon>Microbacteriaceae</taxon>
        <taxon>Microbacterium</taxon>
    </lineage>
</organism>
<dbReference type="EMBL" id="CP054038">
    <property type="protein sequence ID" value="QKJ20774.1"/>
    <property type="molecule type" value="Genomic_DNA"/>
</dbReference>
<sequence length="132" mass="13960">MIVDTSALIAILQDEDSAADLAELLLEQGGAISAVTLLEARIVALARGGASAVRRVDDMVAQFSLDIAPFDARQSDVAATAYRDYGKGSGHPARLNFGDTASYALARVQNDSLLYVGDDFSRTDIRPALEDG</sequence>
<evidence type="ECO:0000256" key="7">
    <source>
        <dbReference type="ARBA" id="ARBA00038093"/>
    </source>
</evidence>
<reference evidence="10 11" key="1">
    <citation type="submission" date="2020-05" db="EMBL/GenBank/DDBJ databases">
        <title>Strain PA2F3 complete genome.</title>
        <authorList>
            <person name="Kim Y.-S."/>
            <person name="Kim S.-J."/>
            <person name="Jung H.-k."/>
            <person name="Kim S.-E."/>
            <person name="Kim K.-H."/>
        </authorList>
    </citation>
    <scope>NUCLEOTIDE SEQUENCE [LARGE SCALE GENOMIC DNA]</scope>
    <source>
        <strain evidence="10 11">PA2F3</strain>
    </source>
</reference>
<gene>
    <name evidence="8" type="primary">vapC</name>
    <name evidence="10" type="ORF">HQM25_16355</name>
</gene>
<keyword evidence="3 8" id="KW-0540">Nuclease</keyword>